<dbReference type="InterPro" id="IPR006115">
    <property type="entry name" value="6PGDH_NADP-bd"/>
</dbReference>
<dbReference type="Gene3D" id="1.10.1040.10">
    <property type="entry name" value="N-(1-d-carboxylethyl)-l-norvaline Dehydrogenase, domain 2"/>
    <property type="match status" value="2"/>
</dbReference>
<dbReference type="Gene3D" id="3.40.50.720">
    <property type="entry name" value="NAD(P)-binding Rossmann-like Domain"/>
    <property type="match status" value="1"/>
</dbReference>
<dbReference type="EMBL" id="ML976616">
    <property type="protein sequence ID" value="KAF1845297.1"/>
    <property type="molecule type" value="Genomic_DNA"/>
</dbReference>
<dbReference type="SUPFAM" id="SSF51735">
    <property type="entry name" value="NAD(P)-binding Rossmann-fold domains"/>
    <property type="match status" value="1"/>
</dbReference>
<dbReference type="InterPro" id="IPR002204">
    <property type="entry name" value="3-OH-isobutyrate_DH-rel_CS"/>
</dbReference>
<sequence>MAERQHRIAFIGLGAMGFGMATNLTRRGYNVTGFDAWGPTRERFLAEGGRIVDSPAEAVKDKDFVISCVATNQQTQAVFFDGEGCAAPALSRGATLLIASTVSSSYIQSFASQLTDAGRHDIFLVDCPISGGAQRAADGTLSIMASGADAAVEKATFLMSEMAAKKKLYIVKGSIGAGSNMKMVHQVLAAIHILAASEAMGFAFHLGLDPVKTREAILGSRGSSFMFDHRTPRMFTNFRPVASALTIILKDANIITSEARRNDFPTPMSSIAEQVFLDAFGRGFGADDDSGLVRLYTGGVYPTSKNPAIDTSIKSQEERLAMVIALLEGIHLCAAAEALAFAAQLGLDLAQVYELCSDAAGGSRLLDLVGRGMLQTLSVGDTVEQGGSLRTLANDLRAAVEEAGRVKAPVFLGSQANNMVSITARHQSLHNGDSLGKVIRLWYPNAKHERP</sequence>
<dbReference type="GeneID" id="63853276"/>
<dbReference type="RefSeq" id="XP_040787860.1">
    <property type="nucleotide sequence ID" value="XM_040936025.1"/>
</dbReference>
<dbReference type="Proteomes" id="UP000800039">
    <property type="component" value="Unassembled WGS sequence"/>
</dbReference>
<dbReference type="InterPro" id="IPR013328">
    <property type="entry name" value="6PGD_dom2"/>
</dbReference>
<evidence type="ECO:0000259" key="1">
    <source>
        <dbReference type="Pfam" id="PF03446"/>
    </source>
</evidence>
<proteinExistence type="predicted"/>
<feature type="domain" description="6-phosphogluconate dehydrogenase NADP-binding" evidence="1">
    <location>
        <begin position="7"/>
        <end position="165"/>
    </location>
</feature>
<comment type="caution">
    <text evidence="3">The sequence shown here is derived from an EMBL/GenBank/DDBJ whole genome shotgun (WGS) entry which is preliminary data.</text>
</comment>
<organism evidence="3 4">
    <name type="scientific">Cucurbitaria berberidis CBS 394.84</name>
    <dbReference type="NCBI Taxonomy" id="1168544"/>
    <lineage>
        <taxon>Eukaryota</taxon>
        <taxon>Fungi</taxon>
        <taxon>Dikarya</taxon>
        <taxon>Ascomycota</taxon>
        <taxon>Pezizomycotina</taxon>
        <taxon>Dothideomycetes</taxon>
        <taxon>Pleosporomycetidae</taxon>
        <taxon>Pleosporales</taxon>
        <taxon>Pleosporineae</taxon>
        <taxon>Cucurbitariaceae</taxon>
        <taxon>Cucurbitaria</taxon>
    </lineage>
</organism>
<dbReference type="PROSITE" id="PS00895">
    <property type="entry name" value="3_HYDROXYISOBUT_DH"/>
    <property type="match status" value="1"/>
</dbReference>
<feature type="domain" description="3-hydroxyisobutyrate dehydrogenase-like NAD-binding" evidence="2">
    <location>
        <begin position="176"/>
        <end position="296"/>
    </location>
</feature>
<dbReference type="GO" id="GO:0050661">
    <property type="term" value="F:NADP binding"/>
    <property type="evidence" value="ECO:0007669"/>
    <property type="project" value="InterPro"/>
</dbReference>
<dbReference type="InterPro" id="IPR029154">
    <property type="entry name" value="HIBADH-like_NADP-bd"/>
</dbReference>
<dbReference type="InterPro" id="IPR036291">
    <property type="entry name" value="NAD(P)-bd_dom_sf"/>
</dbReference>
<protein>
    <recommendedName>
        <fullName evidence="5">3-hydroxyisobutyrate dehydrogenase</fullName>
    </recommendedName>
</protein>
<evidence type="ECO:0000259" key="2">
    <source>
        <dbReference type="Pfam" id="PF14833"/>
    </source>
</evidence>
<evidence type="ECO:0000313" key="4">
    <source>
        <dbReference type="Proteomes" id="UP000800039"/>
    </source>
</evidence>
<dbReference type="SUPFAM" id="SSF48179">
    <property type="entry name" value="6-phosphogluconate dehydrogenase C-terminal domain-like"/>
    <property type="match status" value="2"/>
</dbReference>
<accession>A0A9P4GGQ0</accession>
<feature type="domain" description="3-hydroxyisobutyrate dehydrogenase-like NAD-binding" evidence="2">
    <location>
        <begin position="322"/>
        <end position="428"/>
    </location>
</feature>
<dbReference type="InterPro" id="IPR008927">
    <property type="entry name" value="6-PGluconate_DH-like_C_sf"/>
</dbReference>
<dbReference type="GO" id="GO:0016491">
    <property type="term" value="F:oxidoreductase activity"/>
    <property type="evidence" value="ECO:0007669"/>
    <property type="project" value="InterPro"/>
</dbReference>
<dbReference type="AlphaFoldDB" id="A0A9P4GGQ0"/>
<dbReference type="OrthoDB" id="48988at2759"/>
<dbReference type="PANTHER" id="PTHR43060">
    <property type="entry name" value="3-HYDROXYISOBUTYRATE DEHYDROGENASE-LIKE 1, MITOCHONDRIAL-RELATED"/>
    <property type="match status" value="1"/>
</dbReference>
<dbReference type="Pfam" id="PF03446">
    <property type="entry name" value="NAD_binding_2"/>
    <property type="match status" value="1"/>
</dbReference>
<evidence type="ECO:0000313" key="3">
    <source>
        <dbReference type="EMBL" id="KAF1845297.1"/>
    </source>
</evidence>
<evidence type="ECO:0008006" key="5">
    <source>
        <dbReference type="Google" id="ProtNLM"/>
    </source>
</evidence>
<reference evidence="3" key="1">
    <citation type="submission" date="2020-01" db="EMBL/GenBank/DDBJ databases">
        <authorList>
            <consortium name="DOE Joint Genome Institute"/>
            <person name="Haridas S."/>
            <person name="Albert R."/>
            <person name="Binder M."/>
            <person name="Bloem J."/>
            <person name="Labutti K."/>
            <person name="Salamov A."/>
            <person name="Andreopoulos B."/>
            <person name="Baker S.E."/>
            <person name="Barry K."/>
            <person name="Bills G."/>
            <person name="Bluhm B.H."/>
            <person name="Cannon C."/>
            <person name="Castanera R."/>
            <person name="Culley D.E."/>
            <person name="Daum C."/>
            <person name="Ezra D."/>
            <person name="Gonzalez J.B."/>
            <person name="Henrissat B."/>
            <person name="Kuo A."/>
            <person name="Liang C."/>
            <person name="Lipzen A."/>
            <person name="Lutzoni F."/>
            <person name="Magnuson J."/>
            <person name="Mondo S."/>
            <person name="Nolan M."/>
            <person name="Ohm R."/>
            <person name="Pangilinan J."/>
            <person name="Park H.-J."/>
            <person name="Ramirez L."/>
            <person name="Alfaro M."/>
            <person name="Sun H."/>
            <person name="Tritt A."/>
            <person name="Yoshinaga Y."/>
            <person name="Zwiers L.-H."/>
            <person name="Turgeon B.G."/>
            <person name="Goodwin S.B."/>
            <person name="Spatafora J.W."/>
            <person name="Crous P.W."/>
            <person name="Grigoriev I.V."/>
        </authorList>
    </citation>
    <scope>NUCLEOTIDE SEQUENCE</scope>
    <source>
        <strain evidence="3">CBS 394.84</strain>
    </source>
</reference>
<dbReference type="PANTHER" id="PTHR43060:SF17">
    <property type="entry name" value="L-THREONATE DEHYDROGENASE"/>
    <property type="match status" value="1"/>
</dbReference>
<dbReference type="Pfam" id="PF14833">
    <property type="entry name" value="NAD_binding_11"/>
    <property type="match status" value="2"/>
</dbReference>
<dbReference type="GO" id="GO:0051287">
    <property type="term" value="F:NAD binding"/>
    <property type="evidence" value="ECO:0007669"/>
    <property type="project" value="InterPro"/>
</dbReference>
<gene>
    <name evidence="3" type="ORF">K460DRAFT_394984</name>
</gene>
<keyword evidence="4" id="KW-1185">Reference proteome</keyword>
<name>A0A9P4GGQ0_9PLEO</name>